<evidence type="ECO:0000313" key="6">
    <source>
        <dbReference type="EMBL" id="MFC0322253.1"/>
    </source>
</evidence>
<evidence type="ECO:0000256" key="1">
    <source>
        <dbReference type="ARBA" id="ARBA00009437"/>
    </source>
</evidence>
<protein>
    <submittedName>
        <fullName evidence="6">LysR family transcriptional regulator</fullName>
    </submittedName>
</protein>
<dbReference type="PANTHER" id="PTHR30537">
    <property type="entry name" value="HTH-TYPE TRANSCRIPTIONAL REGULATOR"/>
    <property type="match status" value="1"/>
</dbReference>
<dbReference type="InterPro" id="IPR036388">
    <property type="entry name" value="WH-like_DNA-bd_sf"/>
</dbReference>
<name>A0ABV6HTQ3_9PAST</name>
<feature type="domain" description="HTH lysR-type" evidence="5">
    <location>
        <begin position="7"/>
        <end position="64"/>
    </location>
</feature>
<dbReference type="PANTHER" id="PTHR30537:SF5">
    <property type="entry name" value="HTH-TYPE TRANSCRIPTIONAL ACTIVATOR TTDR-RELATED"/>
    <property type="match status" value="1"/>
</dbReference>
<dbReference type="SUPFAM" id="SSF53850">
    <property type="entry name" value="Periplasmic binding protein-like II"/>
    <property type="match status" value="1"/>
</dbReference>
<evidence type="ECO:0000256" key="3">
    <source>
        <dbReference type="ARBA" id="ARBA00023125"/>
    </source>
</evidence>
<dbReference type="CDD" id="cd08422">
    <property type="entry name" value="PBP2_CrgA_like"/>
    <property type="match status" value="1"/>
</dbReference>
<dbReference type="InterPro" id="IPR036390">
    <property type="entry name" value="WH_DNA-bd_sf"/>
</dbReference>
<dbReference type="PROSITE" id="PS50931">
    <property type="entry name" value="HTH_LYSR"/>
    <property type="match status" value="1"/>
</dbReference>
<dbReference type="InterPro" id="IPR005119">
    <property type="entry name" value="LysR_subst-bd"/>
</dbReference>
<dbReference type="InterPro" id="IPR058163">
    <property type="entry name" value="LysR-type_TF_proteobact-type"/>
</dbReference>
<gene>
    <name evidence="6" type="ORF">ACFFHT_01535</name>
</gene>
<keyword evidence="2" id="KW-0805">Transcription regulation</keyword>
<dbReference type="RefSeq" id="WP_382372811.1">
    <property type="nucleotide sequence ID" value="NZ_JBHLWA010000007.1"/>
</dbReference>
<dbReference type="InterPro" id="IPR000847">
    <property type="entry name" value="LysR_HTH_N"/>
</dbReference>
<evidence type="ECO:0000256" key="2">
    <source>
        <dbReference type="ARBA" id="ARBA00023015"/>
    </source>
</evidence>
<proteinExistence type="inferred from homology"/>
<keyword evidence="7" id="KW-1185">Reference proteome</keyword>
<reference evidence="6 7" key="1">
    <citation type="submission" date="2024-09" db="EMBL/GenBank/DDBJ databases">
        <authorList>
            <person name="Sun Q."/>
            <person name="Mori K."/>
        </authorList>
    </citation>
    <scope>NUCLEOTIDE SEQUENCE [LARGE SCALE GENOMIC DNA]</scope>
    <source>
        <strain evidence="6 7">CCM 7538</strain>
    </source>
</reference>
<keyword evidence="3" id="KW-0238">DNA-binding</keyword>
<accession>A0ABV6HTQ3</accession>
<dbReference type="EMBL" id="JBHLWA010000007">
    <property type="protein sequence ID" value="MFC0322253.1"/>
    <property type="molecule type" value="Genomic_DNA"/>
</dbReference>
<keyword evidence="4" id="KW-0804">Transcription</keyword>
<evidence type="ECO:0000313" key="7">
    <source>
        <dbReference type="Proteomes" id="UP001589769"/>
    </source>
</evidence>
<dbReference type="Proteomes" id="UP001589769">
    <property type="component" value="Unassembled WGS sequence"/>
</dbReference>
<dbReference type="Pfam" id="PF00126">
    <property type="entry name" value="HTH_1"/>
    <property type="match status" value="1"/>
</dbReference>
<comment type="similarity">
    <text evidence="1">Belongs to the LysR transcriptional regulatory family.</text>
</comment>
<sequence length="309" mass="35539">MNLFPATDLRTLYFFLRVCDTLSFSEVARQENVTTSVVSRAIQQLEDQVGHQLLYRNTRAVTPTEAGLQFSQDIKQFLEQFAHAQQKLNELNQEPSGMIRLNAPVVFGRRHIAPYLPLLAERYPRLQVTLSLTDDYIDPHTDPTDIIFRISPLTDSSLHARIIATQKHYIVASPTYLTKFGTPSTPEELMQHRCIVYKNNLGENRWLIKQQNNWQQYRVPATLTTNNGETIFSACLHGLGLCLLPDWAIYDALQKGELVRLLPDFETAIHTESRTIAMLYPNARYNSLNTRTVLDFFTDIFGETAYWQI</sequence>
<dbReference type="Pfam" id="PF03466">
    <property type="entry name" value="LysR_substrate"/>
    <property type="match status" value="1"/>
</dbReference>
<dbReference type="SUPFAM" id="SSF46785">
    <property type="entry name" value="Winged helix' DNA-binding domain"/>
    <property type="match status" value="1"/>
</dbReference>
<dbReference type="Gene3D" id="1.10.10.10">
    <property type="entry name" value="Winged helix-like DNA-binding domain superfamily/Winged helix DNA-binding domain"/>
    <property type="match status" value="1"/>
</dbReference>
<comment type="caution">
    <text evidence="6">The sequence shown here is derived from an EMBL/GenBank/DDBJ whole genome shotgun (WGS) entry which is preliminary data.</text>
</comment>
<evidence type="ECO:0000256" key="4">
    <source>
        <dbReference type="ARBA" id="ARBA00023163"/>
    </source>
</evidence>
<organism evidence="6 7">
    <name type="scientific">Gallibacterium melopsittaci</name>
    <dbReference type="NCBI Taxonomy" id="516063"/>
    <lineage>
        <taxon>Bacteria</taxon>
        <taxon>Pseudomonadati</taxon>
        <taxon>Pseudomonadota</taxon>
        <taxon>Gammaproteobacteria</taxon>
        <taxon>Pasteurellales</taxon>
        <taxon>Pasteurellaceae</taxon>
        <taxon>Gallibacterium</taxon>
    </lineage>
</organism>
<dbReference type="Gene3D" id="3.40.190.290">
    <property type="match status" value="1"/>
</dbReference>
<evidence type="ECO:0000259" key="5">
    <source>
        <dbReference type="PROSITE" id="PS50931"/>
    </source>
</evidence>